<comment type="caution">
    <text evidence="2">The sequence shown here is derived from an EMBL/GenBank/DDBJ whole genome shotgun (WGS) entry which is preliminary data.</text>
</comment>
<name>A0A0W1B158_9BACL</name>
<dbReference type="SUPFAM" id="SSF56112">
    <property type="entry name" value="Protein kinase-like (PK-like)"/>
    <property type="match status" value="1"/>
</dbReference>
<dbReference type="InterPro" id="IPR002575">
    <property type="entry name" value="Aminoglycoside_PTrfase"/>
</dbReference>
<dbReference type="OrthoDB" id="2352890at2"/>
<dbReference type="Pfam" id="PF01636">
    <property type="entry name" value="APH"/>
    <property type="match status" value="1"/>
</dbReference>
<proteinExistence type="predicted"/>
<evidence type="ECO:0000259" key="1">
    <source>
        <dbReference type="Pfam" id="PF01636"/>
    </source>
</evidence>
<accession>A0A0W1B158</accession>
<evidence type="ECO:0000313" key="2">
    <source>
        <dbReference type="EMBL" id="KTD87326.1"/>
    </source>
</evidence>
<dbReference type="Proteomes" id="UP000054709">
    <property type="component" value="Unassembled WGS sequence"/>
</dbReference>
<protein>
    <recommendedName>
        <fullName evidence="1">Aminoglycoside phosphotransferase domain-containing protein</fullName>
    </recommendedName>
</protein>
<dbReference type="InterPro" id="IPR011009">
    <property type="entry name" value="Kinase-like_dom_sf"/>
</dbReference>
<evidence type="ECO:0000313" key="3">
    <source>
        <dbReference type="Proteomes" id="UP000054709"/>
    </source>
</evidence>
<dbReference type="AlphaFoldDB" id="A0A0W1B158"/>
<dbReference type="InterPro" id="IPR051678">
    <property type="entry name" value="AGP_Transferase"/>
</dbReference>
<organism evidence="2 3">
    <name type="scientific">Paenibacillus etheri</name>
    <dbReference type="NCBI Taxonomy" id="1306852"/>
    <lineage>
        <taxon>Bacteria</taxon>
        <taxon>Bacillati</taxon>
        <taxon>Bacillota</taxon>
        <taxon>Bacilli</taxon>
        <taxon>Bacillales</taxon>
        <taxon>Paenibacillaceae</taxon>
        <taxon>Paenibacillus</taxon>
    </lineage>
</organism>
<keyword evidence="3" id="KW-1185">Reference proteome</keyword>
<reference evidence="2 3" key="1">
    <citation type="journal article" date="2015" name="Int. Biodeterior. Biodegradation">
        <title>Physiological and genetic screening methods for the isolation of methyl tert-butyl ether-degrading bacteria for bioremediation purposes.</title>
        <authorList>
            <person name="Guisado I.M."/>
            <person name="Purswani J."/>
            <person name="Gonzalez Lopez J."/>
            <person name="Pozo C."/>
        </authorList>
    </citation>
    <scope>NUCLEOTIDE SEQUENCE [LARGE SCALE GENOMIC DNA]</scope>
    <source>
        <strain evidence="2 3">SH7</strain>
    </source>
</reference>
<dbReference type="PANTHER" id="PTHR21310">
    <property type="entry name" value="AMINOGLYCOSIDE PHOSPHOTRANSFERASE-RELATED-RELATED"/>
    <property type="match status" value="1"/>
</dbReference>
<sequence>MENLNYNLNFEMLCAKYELGHLKNEPEQVTGGLLHRMYRLQTDKALYAVKALNPQIMQRDTALYNYTLSEKVANMAYQNGINAVPAIVSNDRFIHEVESQYYLLFPWVEGKTLPSGEINIECCKVIGEILAKIHKINFSTLLDHHFNENLEAVNASTVRWNEYALKAIQDGLEWSSLLLDNLNQINHWEQLVDSSAEQLSNHRVISHRDLDQKNILWDEHQIPIIIDWEAAGPIHPTQELIDVALYWSGFESGSINKDAFCTLISTYKDRGGEIYANWSDVLNYGFQGKLEWLAYNIRRSLGLESTDNTERELGTLEVISTINALKDYENFIPKCIEWCNQDY</sequence>
<gene>
    <name evidence="2" type="ORF">UQ64_10890</name>
</gene>
<feature type="domain" description="Aminoglycoside phosphotransferase" evidence="1">
    <location>
        <begin position="28"/>
        <end position="250"/>
    </location>
</feature>
<dbReference type="Gene3D" id="3.90.1200.10">
    <property type="match status" value="1"/>
</dbReference>
<dbReference type="EMBL" id="LCZJ02000018">
    <property type="protein sequence ID" value="KTD87326.1"/>
    <property type="molecule type" value="Genomic_DNA"/>
</dbReference>
<dbReference type="RefSeq" id="WP_060622850.1">
    <property type="nucleotide sequence ID" value="NZ_LCZJ02000018.1"/>
</dbReference>